<dbReference type="Proteomes" id="UP000807306">
    <property type="component" value="Unassembled WGS sequence"/>
</dbReference>
<name>A0A9P6ETX3_9AGAR</name>
<organism evidence="2 3">
    <name type="scientific">Crepidotus variabilis</name>
    <dbReference type="NCBI Taxonomy" id="179855"/>
    <lineage>
        <taxon>Eukaryota</taxon>
        <taxon>Fungi</taxon>
        <taxon>Dikarya</taxon>
        <taxon>Basidiomycota</taxon>
        <taxon>Agaricomycotina</taxon>
        <taxon>Agaricomycetes</taxon>
        <taxon>Agaricomycetidae</taxon>
        <taxon>Agaricales</taxon>
        <taxon>Agaricineae</taxon>
        <taxon>Crepidotaceae</taxon>
        <taxon>Crepidotus</taxon>
    </lineage>
</organism>
<dbReference type="AlphaFoldDB" id="A0A9P6ETX3"/>
<protein>
    <recommendedName>
        <fullName evidence="1">CxC6 like cysteine cluster associated with KDZ domain-containing protein</fullName>
    </recommendedName>
</protein>
<reference evidence="2" key="1">
    <citation type="submission" date="2020-11" db="EMBL/GenBank/DDBJ databases">
        <authorList>
            <consortium name="DOE Joint Genome Institute"/>
            <person name="Ahrendt S."/>
            <person name="Riley R."/>
            <person name="Andreopoulos W."/>
            <person name="Labutti K."/>
            <person name="Pangilinan J."/>
            <person name="Ruiz-Duenas F.J."/>
            <person name="Barrasa J.M."/>
            <person name="Sanchez-Garcia M."/>
            <person name="Camarero S."/>
            <person name="Miyauchi S."/>
            <person name="Serrano A."/>
            <person name="Linde D."/>
            <person name="Babiker R."/>
            <person name="Drula E."/>
            <person name="Ayuso-Fernandez I."/>
            <person name="Pacheco R."/>
            <person name="Padilla G."/>
            <person name="Ferreira P."/>
            <person name="Barriuso J."/>
            <person name="Kellner H."/>
            <person name="Castanera R."/>
            <person name="Alfaro M."/>
            <person name="Ramirez L."/>
            <person name="Pisabarro A.G."/>
            <person name="Kuo A."/>
            <person name="Tritt A."/>
            <person name="Lipzen A."/>
            <person name="He G."/>
            <person name="Yan M."/>
            <person name="Ng V."/>
            <person name="Cullen D."/>
            <person name="Martin F."/>
            <person name="Rosso M.-N."/>
            <person name="Henrissat B."/>
            <person name="Hibbett D."/>
            <person name="Martinez A.T."/>
            <person name="Grigoriev I.V."/>
        </authorList>
    </citation>
    <scope>NUCLEOTIDE SEQUENCE</scope>
    <source>
        <strain evidence="2">CBS 506.95</strain>
    </source>
</reference>
<evidence type="ECO:0000259" key="1">
    <source>
        <dbReference type="Pfam" id="PF18721"/>
    </source>
</evidence>
<dbReference type="Pfam" id="PF18721">
    <property type="entry name" value="CxC6"/>
    <property type="match status" value="1"/>
</dbReference>
<evidence type="ECO:0000313" key="3">
    <source>
        <dbReference type="Proteomes" id="UP000807306"/>
    </source>
</evidence>
<gene>
    <name evidence="2" type="ORF">CPB83DRAFT_232255</name>
</gene>
<dbReference type="EMBL" id="MU157825">
    <property type="protein sequence ID" value="KAF9535132.1"/>
    <property type="molecule type" value="Genomic_DNA"/>
</dbReference>
<accession>A0A9P6ETX3</accession>
<dbReference type="OrthoDB" id="2501483at2759"/>
<dbReference type="InterPro" id="IPR040898">
    <property type="entry name" value="CxC6"/>
</dbReference>
<proteinExistence type="predicted"/>
<sequence length="155" mass="17710">MSDHVQEKSVLELPHQAESQAKRLQAAPRVRNQRLAGIGREAWNHACNRCCHIEQREDGKFYQIRSTISDGISLERPCCAVHDCKEPLESGRLRCHFGGGCSTGTQRLDWCNEGARFLLILALIYTPNSQRFDMWHKKLLVPSGRDMANKCIRHI</sequence>
<comment type="caution">
    <text evidence="2">The sequence shown here is derived from an EMBL/GenBank/DDBJ whole genome shotgun (WGS) entry which is preliminary data.</text>
</comment>
<keyword evidence="3" id="KW-1185">Reference proteome</keyword>
<evidence type="ECO:0000313" key="2">
    <source>
        <dbReference type="EMBL" id="KAF9535132.1"/>
    </source>
</evidence>
<feature type="domain" description="CxC6 like cysteine cluster associated with KDZ" evidence="1">
    <location>
        <begin position="68"/>
        <end position="92"/>
    </location>
</feature>